<dbReference type="CDD" id="cd15720">
    <property type="entry name" value="FYVE_Hrs"/>
    <property type="match status" value="1"/>
</dbReference>
<comment type="caution">
    <text evidence="14">The sequence shown here is derived from an EMBL/GenBank/DDBJ whole genome shotgun (WGS) entry which is preliminary data.</text>
</comment>
<evidence type="ECO:0000259" key="13">
    <source>
        <dbReference type="PROSITE" id="PS50179"/>
    </source>
</evidence>
<dbReference type="InterPro" id="IPR017455">
    <property type="entry name" value="Znf_FYVE-rel"/>
</dbReference>
<dbReference type="GO" id="GO:0043130">
    <property type="term" value="F:ubiquitin binding"/>
    <property type="evidence" value="ECO:0007669"/>
    <property type="project" value="InterPro"/>
</dbReference>
<name>A0AAD9NPA4_RIDPI</name>
<dbReference type="PANTHER" id="PTHR46275:SF1">
    <property type="entry name" value="HEPATOCYTE GROWTH FACTOR-REGULATED TYROSINE KINASE SUBSTRATE"/>
    <property type="match status" value="1"/>
</dbReference>
<organism evidence="14 15">
    <name type="scientific">Ridgeia piscesae</name>
    <name type="common">Tubeworm</name>
    <dbReference type="NCBI Taxonomy" id="27915"/>
    <lineage>
        <taxon>Eukaryota</taxon>
        <taxon>Metazoa</taxon>
        <taxon>Spiralia</taxon>
        <taxon>Lophotrochozoa</taxon>
        <taxon>Annelida</taxon>
        <taxon>Polychaeta</taxon>
        <taxon>Sedentaria</taxon>
        <taxon>Canalipalpata</taxon>
        <taxon>Sabellida</taxon>
        <taxon>Siboglinidae</taxon>
        <taxon>Ridgeia</taxon>
    </lineage>
</organism>
<dbReference type="SMART" id="SM00288">
    <property type="entry name" value="VHS"/>
    <property type="match status" value="1"/>
</dbReference>
<feature type="region of interest" description="Disordered" evidence="10">
    <location>
        <begin position="235"/>
        <end position="277"/>
    </location>
</feature>
<dbReference type="GO" id="GO:0008270">
    <property type="term" value="F:zinc ion binding"/>
    <property type="evidence" value="ECO:0007669"/>
    <property type="project" value="UniProtKB-KW"/>
</dbReference>
<feature type="signal peptide" evidence="11">
    <location>
        <begin position="1"/>
        <end position="25"/>
    </location>
</feature>
<dbReference type="AlphaFoldDB" id="A0AAD9NPA4"/>
<dbReference type="Gene3D" id="3.30.40.10">
    <property type="entry name" value="Zinc/RING finger domain, C3HC4 (zinc finger)"/>
    <property type="match status" value="1"/>
</dbReference>
<dbReference type="Gene3D" id="1.25.40.90">
    <property type="match status" value="1"/>
</dbReference>
<evidence type="ECO:0000313" key="14">
    <source>
        <dbReference type="EMBL" id="KAK2175763.1"/>
    </source>
</evidence>
<feature type="compositionally biased region" description="Low complexity" evidence="10">
    <location>
        <begin position="253"/>
        <end position="265"/>
    </location>
</feature>
<dbReference type="GO" id="GO:0035091">
    <property type="term" value="F:phosphatidylinositol binding"/>
    <property type="evidence" value="ECO:0007669"/>
    <property type="project" value="InterPro"/>
</dbReference>
<evidence type="ECO:0000256" key="1">
    <source>
        <dbReference type="ARBA" id="ARBA00004496"/>
    </source>
</evidence>
<evidence type="ECO:0000256" key="3">
    <source>
        <dbReference type="ARBA" id="ARBA00022490"/>
    </source>
</evidence>
<keyword evidence="6 8" id="KW-0863">Zinc-finger</keyword>
<keyword evidence="4" id="KW-0597">Phosphoprotein</keyword>
<evidence type="ECO:0000256" key="7">
    <source>
        <dbReference type="ARBA" id="ARBA00022833"/>
    </source>
</evidence>
<dbReference type="SUPFAM" id="SSF48464">
    <property type="entry name" value="ENTH/VHS domain"/>
    <property type="match status" value="1"/>
</dbReference>
<feature type="domain" description="VHS" evidence="13">
    <location>
        <begin position="30"/>
        <end position="157"/>
    </location>
</feature>
<evidence type="ECO:0000256" key="4">
    <source>
        <dbReference type="ARBA" id="ARBA00022553"/>
    </source>
</evidence>
<dbReference type="InterPro" id="IPR002014">
    <property type="entry name" value="VHS_dom"/>
</dbReference>
<dbReference type="PROSITE" id="PS50179">
    <property type="entry name" value="VHS"/>
    <property type="match status" value="1"/>
</dbReference>
<dbReference type="CDD" id="cd21387">
    <property type="entry name" value="GAT_Hrs"/>
    <property type="match status" value="1"/>
</dbReference>
<feature type="coiled-coil region" evidence="9">
    <location>
        <begin position="440"/>
        <end position="533"/>
    </location>
</feature>
<reference evidence="14" key="1">
    <citation type="journal article" date="2023" name="Mol. Biol. Evol.">
        <title>Third-Generation Sequencing Reveals the Adaptive Role of the Epigenome in Three Deep-Sea Polychaetes.</title>
        <authorList>
            <person name="Perez M."/>
            <person name="Aroh O."/>
            <person name="Sun Y."/>
            <person name="Lan Y."/>
            <person name="Juniper S.K."/>
            <person name="Young C.R."/>
            <person name="Angers B."/>
            <person name="Qian P.Y."/>
        </authorList>
    </citation>
    <scope>NUCLEOTIDE SEQUENCE</scope>
    <source>
        <strain evidence="14">R07B-5</strain>
    </source>
</reference>
<dbReference type="InterPro" id="IPR000306">
    <property type="entry name" value="Znf_FYVE"/>
</dbReference>
<feature type="compositionally biased region" description="Polar residues" evidence="10">
    <location>
        <begin position="347"/>
        <end position="367"/>
    </location>
</feature>
<dbReference type="PROSITE" id="PS50178">
    <property type="entry name" value="ZF_FYVE"/>
    <property type="match status" value="1"/>
</dbReference>
<dbReference type="InterPro" id="IPR008942">
    <property type="entry name" value="ENTH_VHS"/>
</dbReference>
<feature type="chain" id="PRO_5042275243" description="Hepatocyte growth factor-regulated tyrosine kinase substrate" evidence="11">
    <location>
        <begin position="26"/>
        <end position="666"/>
    </location>
</feature>
<evidence type="ECO:0000256" key="11">
    <source>
        <dbReference type="SAM" id="SignalP"/>
    </source>
</evidence>
<evidence type="ECO:0000256" key="6">
    <source>
        <dbReference type="ARBA" id="ARBA00022771"/>
    </source>
</evidence>
<dbReference type="Pfam" id="PF12210">
    <property type="entry name" value="Hrs_helical"/>
    <property type="match status" value="1"/>
</dbReference>
<dbReference type="CDD" id="cd03569">
    <property type="entry name" value="VHS_Hrs"/>
    <property type="match status" value="1"/>
</dbReference>
<evidence type="ECO:0000256" key="9">
    <source>
        <dbReference type="SAM" id="Coils"/>
    </source>
</evidence>
<proteinExistence type="predicted"/>
<evidence type="ECO:0000313" key="15">
    <source>
        <dbReference type="Proteomes" id="UP001209878"/>
    </source>
</evidence>
<dbReference type="PROSITE" id="PS50330">
    <property type="entry name" value="UIM"/>
    <property type="match status" value="1"/>
</dbReference>
<dbReference type="InterPro" id="IPR024641">
    <property type="entry name" value="HRS_helical"/>
</dbReference>
<feature type="region of interest" description="Disordered" evidence="10">
    <location>
        <begin position="283"/>
        <end position="302"/>
    </location>
</feature>
<dbReference type="Proteomes" id="UP001209878">
    <property type="component" value="Unassembled WGS sequence"/>
</dbReference>
<keyword evidence="7" id="KW-0862">Zinc</keyword>
<evidence type="ECO:0000256" key="8">
    <source>
        <dbReference type="PROSITE-ProRule" id="PRU00091"/>
    </source>
</evidence>
<dbReference type="SUPFAM" id="SSF57903">
    <property type="entry name" value="FYVE/PHD zinc finger"/>
    <property type="match status" value="1"/>
</dbReference>
<dbReference type="EMBL" id="JAODUO010000709">
    <property type="protein sequence ID" value="KAK2175763.1"/>
    <property type="molecule type" value="Genomic_DNA"/>
</dbReference>
<keyword evidence="5" id="KW-0479">Metal-binding</keyword>
<protein>
    <recommendedName>
        <fullName evidence="2">Hepatocyte growth factor-regulated tyrosine kinase substrate</fullName>
    </recommendedName>
</protein>
<dbReference type="PANTHER" id="PTHR46275">
    <property type="entry name" value="HEPATOCYTE GROWTH FACTOR-REGULATED TYROSINE KINASE SUBSTRATE"/>
    <property type="match status" value="1"/>
</dbReference>
<dbReference type="InterPro" id="IPR013083">
    <property type="entry name" value="Znf_RING/FYVE/PHD"/>
</dbReference>
<dbReference type="PIRSF" id="PIRSF036956">
    <property type="entry name" value="Hrs_Vps27"/>
    <property type="match status" value="1"/>
</dbReference>
<dbReference type="InterPro" id="IPR011011">
    <property type="entry name" value="Znf_FYVE_PHD"/>
</dbReference>
<dbReference type="GO" id="GO:0005769">
    <property type="term" value="C:early endosome"/>
    <property type="evidence" value="ECO:0007669"/>
    <property type="project" value="TreeGrafter"/>
</dbReference>
<accession>A0AAD9NPA4</accession>
<dbReference type="InterPro" id="IPR003903">
    <property type="entry name" value="UIM_dom"/>
</dbReference>
<evidence type="ECO:0000256" key="2">
    <source>
        <dbReference type="ARBA" id="ARBA00015450"/>
    </source>
</evidence>
<feature type="region of interest" description="Disordered" evidence="10">
    <location>
        <begin position="347"/>
        <end position="370"/>
    </location>
</feature>
<comment type="subcellular location">
    <subcellularLocation>
        <location evidence="1">Cytoplasm</location>
    </subcellularLocation>
</comment>
<dbReference type="SMART" id="SM00064">
    <property type="entry name" value="FYVE"/>
    <property type="match status" value="1"/>
</dbReference>
<dbReference type="Gene3D" id="1.20.5.1940">
    <property type="match status" value="1"/>
</dbReference>
<sequence length="666" mass="76345">MLYFKHCLPTILTVLSALRQSVVLCWTEKATSQLLLEPDWDSTLQICDYIRQCDVQARYAVSAVMKRIAVENPHVAMFAVQVLEAMMKNCGSVIHNEVATRDFMEFFKEQVNRKPDPVKGKILELIQVWAHAFRNEPQYKIIQDTLTILKVEGHSFPSLRVADAMFFSEKAPEWKDGETCQHCRVQFGTFNRKHHCRACGNIFCARCSAKSTIIPKFGIEKEVRVCDPCFEDLTKQGGAKKSPDEDRLPAEYLSSPLSQQPQTPTKKTEQELQEEEELQLAIALSQSEEEEKAKQRNRMRGGNYATTSKASEVTQVKTVVPMIDTSDMDPELARYLNRNYWEQKQVEIQSPTTTQPSAPVVSSSDPKSTMVKVEEKYQNGETDDEQQFLSALGSSVEIFVNRMKSNSQRSRSIANDSSVQTLFMTINAMHPRLIKDITDQEDARARMETLQDKLMQLKDAREALDVLRQEHQEKKRREHEELERQRQIQMAQTLTVLRQKKQEYLEYQRQLAVQRMREQEHEMQMRIEQQKQLQRMRAMQYSGAPYQPQMYVPGQGFSPGTSPVHQAYLPQGMVSMTHSDTNAPQQYSQGVYPGQMMPPLSGYMPQPQPGPGMQPMGPPRPNMTQQIPGMLPQGMMPGMQPQMPYNMQGGWVFTYLTMCFSVAVSH</sequence>
<dbReference type="Pfam" id="PF01363">
    <property type="entry name" value="FYVE"/>
    <property type="match status" value="1"/>
</dbReference>
<gene>
    <name evidence="14" type="ORF">NP493_709g03049</name>
</gene>
<feature type="domain" description="FYVE-type" evidence="12">
    <location>
        <begin position="174"/>
        <end position="234"/>
    </location>
</feature>
<dbReference type="GO" id="GO:0032456">
    <property type="term" value="P:endocytic recycling"/>
    <property type="evidence" value="ECO:0007669"/>
    <property type="project" value="TreeGrafter"/>
</dbReference>
<keyword evidence="3" id="KW-0963">Cytoplasm</keyword>
<keyword evidence="11" id="KW-0732">Signal</keyword>
<keyword evidence="9" id="KW-0175">Coiled coil</keyword>
<dbReference type="Pfam" id="PF00790">
    <property type="entry name" value="VHS"/>
    <property type="match status" value="1"/>
</dbReference>
<evidence type="ECO:0000259" key="12">
    <source>
        <dbReference type="PROSITE" id="PS50178"/>
    </source>
</evidence>
<evidence type="ECO:0000256" key="5">
    <source>
        <dbReference type="ARBA" id="ARBA00022723"/>
    </source>
</evidence>
<keyword evidence="15" id="KW-1185">Reference proteome</keyword>
<evidence type="ECO:0000256" key="10">
    <source>
        <dbReference type="SAM" id="MobiDB-lite"/>
    </source>
</evidence>
<dbReference type="InterPro" id="IPR017073">
    <property type="entry name" value="HGS/VPS27"/>
</dbReference>
<dbReference type="GO" id="GO:0031623">
    <property type="term" value="P:receptor internalization"/>
    <property type="evidence" value="ECO:0007669"/>
    <property type="project" value="TreeGrafter"/>
</dbReference>